<keyword evidence="1" id="KW-0472">Membrane</keyword>
<evidence type="ECO:0000313" key="3">
    <source>
        <dbReference type="Proteomes" id="UP000198583"/>
    </source>
</evidence>
<dbReference type="RefSeq" id="WP_093601017.1">
    <property type="nucleotide sequence ID" value="NZ_FOYL01000008.1"/>
</dbReference>
<keyword evidence="3" id="KW-1185">Reference proteome</keyword>
<dbReference type="AlphaFoldDB" id="A0A1I6F4Y8"/>
<dbReference type="Proteomes" id="UP000198583">
    <property type="component" value="Unassembled WGS sequence"/>
</dbReference>
<keyword evidence="1" id="KW-1133">Transmembrane helix</keyword>
<feature type="transmembrane region" description="Helical" evidence="1">
    <location>
        <begin position="69"/>
        <end position="96"/>
    </location>
</feature>
<evidence type="ECO:0000256" key="1">
    <source>
        <dbReference type="SAM" id="Phobius"/>
    </source>
</evidence>
<proteinExistence type="predicted"/>
<feature type="transmembrane region" description="Helical" evidence="1">
    <location>
        <begin position="20"/>
        <end position="49"/>
    </location>
</feature>
<accession>A0A1I6F4Y8</accession>
<protein>
    <submittedName>
        <fullName evidence="2">Uncharacterized protein</fullName>
    </submittedName>
</protein>
<organism evidence="2 3">
    <name type="scientific">Lentzea waywayandensis</name>
    <dbReference type="NCBI Taxonomy" id="84724"/>
    <lineage>
        <taxon>Bacteria</taxon>
        <taxon>Bacillati</taxon>
        <taxon>Actinomycetota</taxon>
        <taxon>Actinomycetes</taxon>
        <taxon>Pseudonocardiales</taxon>
        <taxon>Pseudonocardiaceae</taxon>
        <taxon>Lentzea</taxon>
    </lineage>
</organism>
<name>A0A1I6F4Y8_9PSEU</name>
<feature type="transmembrane region" description="Helical" evidence="1">
    <location>
        <begin position="102"/>
        <end position="120"/>
    </location>
</feature>
<feature type="transmembrane region" description="Helical" evidence="1">
    <location>
        <begin position="152"/>
        <end position="170"/>
    </location>
</feature>
<keyword evidence="1" id="KW-0812">Transmembrane</keyword>
<dbReference type="STRING" id="84724.SAMN04488564_108160"/>
<evidence type="ECO:0000313" key="2">
    <source>
        <dbReference type="EMBL" id="SFR24960.1"/>
    </source>
</evidence>
<dbReference type="EMBL" id="FOYL01000008">
    <property type="protein sequence ID" value="SFR24960.1"/>
    <property type="molecule type" value="Genomic_DNA"/>
</dbReference>
<sequence length="175" mass="18197">MTALRAELMRLGLDLMLLGFAFAAAVLGLAGSPDVVLVAALYPAVRYTYDLRWGMMARAVLLAGRQPVLVARVVAALLGGAVIGSAGVLASLVPWAATDAEMLVTAPLAAVSGLFAGVVLRNYFLAPLAVVLVHIGTKLAVVKWPVLGPEMWVLGVGVLLITGVVAWLSLSLRDL</sequence>
<gene>
    <name evidence="2" type="ORF">SAMN04488564_108160</name>
</gene>
<reference evidence="3" key="1">
    <citation type="submission" date="2016-10" db="EMBL/GenBank/DDBJ databases">
        <authorList>
            <person name="Varghese N."/>
            <person name="Submissions S."/>
        </authorList>
    </citation>
    <scope>NUCLEOTIDE SEQUENCE [LARGE SCALE GENOMIC DNA]</scope>
    <source>
        <strain evidence="3">DSM 44232</strain>
    </source>
</reference>